<keyword evidence="7" id="KW-1185">Reference proteome</keyword>
<evidence type="ECO:0000256" key="3">
    <source>
        <dbReference type="ARBA" id="ARBA00022898"/>
    </source>
</evidence>
<dbReference type="KEGG" id="clt:CM240_1553"/>
<keyword evidence="6" id="KW-0808">Transferase</keyword>
<organism evidence="6 7">
    <name type="scientific">Clostridium bornimense</name>
    <dbReference type="NCBI Taxonomy" id="1216932"/>
    <lineage>
        <taxon>Bacteria</taxon>
        <taxon>Bacillati</taxon>
        <taxon>Bacillota</taxon>
        <taxon>Clostridia</taxon>
        <taxon>Eubacteriales</taxon>
        <taxon>Clostridiaceae</taxon>
        <taxon>Clostridium</taxon>
    </lineage>
</organism>
<evidence type="ECO:0000256" key="4">
    <source>
        <dbReference type="RuleBase" id="RU004106"/>
    </source>
</evidence>
<dbReference type="InterPro" id="IPR050571">
    <property type="entry name" value="Class-IV_PLP-Dep_Aminotrnsfr"/>
</dbReference>
<dbReference type="AlphaFoldDB" id="W6RVJ2"/>
<dbReference type="RefSeq" id="WP_044038003.1">
    <property type="nucleotide sequence ID" value="NZ_HG917868.1"/>
</dbReference>
<evidence type="ECO:0000313" key="6">
    <source>
        <dbReference type="EMBL" id="CDM68711.1"/>
    </source>
</evidence>
<evidence type="ECO:0000256" key="1">
    <source>
        <dbReference type="ARBA" id="ARBA00001933"/>
    </source>
</evidence>
<evidence type="ECO:0000256" key="5">
    <source>
        <dbReference type="RuleBase" id="RU004516"/>
    </source>
</evidence>
<dbReference type="STRING" id="1216932.CM240_1553"/>
<dbReference type="PROSITE" id="PS00770">
    <property type="entry name" value="AA_TRANSFER_CLASS_4"/>
    <property type="match status" value="1"/>
</dbReference>
<dbReference type="InterPro" id="IPR001544">
    <property type="entry name" value="Aminotrans_IV"/>
</dbReference>
<dbReference type="HOGENOM" id="CLU_020844_4_2_9"/>
<name>W6RVJ2_9CLOT</name>
<evidence type="ECO:0000313" key="7">
    <source>
        <dbReference type="Proteomes" id="UP000019426"/>
    </source>
</evidence>
<dbReference type="PANTHER" id="PTHR42743">
    <property type="entry name" value="AMINO-ACID AMINOTRANSFERASE"/>
    <property type="match status" value="1"/>
</dbReference>
<dbReference type="Gene3D" id="3.20.10.10">
    <property type="entry name" value="D-amino Acid Aminotransferase, subunit A, domain 2"/>
    <property type="match status" value="1"/>
</dbReference>
<dbReference type="OrthoDB" id="9805628at2"/>
<proteinExistence type="inferred from homology"/>
<dbReference type="InterPro" id="IPR018300">
    <property type="entry name" value="Aminotrans_IV_CS"/>
</dbReference>
<comment type="similarity">
    <text evidence="2 4">Belongs to the class-IV pyridoxal-phosphate-dependent aminotransferase family.</text>
</comment>
<reference evidence="6 7" key="1">
    <citation type="submission" date="2013-11" db="EMBL/GenBank/DDBJ databases">
        <title>Complete genome sequence of Clostridum sp. M2/40.</title>
        <authorList>
            <person name="Wibberg D."/>
            <person name="Puehler A."/>
            <person name="Schlueter A."/>
        </authorList>
    </citation>
    <scope>NUCLEOTIDE SEQUENCE [LARGE SCALE GENOMIC DNA]</scope>
    <source>
        <strain evidence="7">M2/40</strain>
    </source>
</reference>
<dbReference type="EMBL" id="HG917868">
    <property type="protein sequence ID" value="CDM68711.1"/>
    <property type="molecule type" value="Genomic_DNA"/>
</dbReference>
<dbReference type="Pfam" id="PF01063">
    <property type="entry name" value="Aminotran_4"/>
    <property type="match status" value="1"/>
</dbReference>
<gene>
    <name evidence="6" type="ORF">CM240_1553</name>
</gene>
<dbReference type="eggNOG" id="COG0115">
    <property type="taxonomic scope" value="Bacteria"/>
</dbReference>
<dbReference type="SUPFAM" id="SSF56752">
    <property type="entry name" value="D-aminoacid aminotransferase-like PLP-dependent enzymes"/>
    <property type="match status" value="1"/>
</dbReference>
<keyword evidence="3 5" id="KW-0663">Pyridoxal phosphate</keyword>
<keyword evidence="6" id="KW-0032">Aminotransferase</keyword>
<comment type="cofactor">
    <cofactor evidence="1 5">
        <name>pyridoxal 5'-phosphate</name>
        <dbReference type="ChEBI" id="CHEBI:597326"/>
    </cofactor>
</comment>
<sequence length="273" mass="32114">MECSSEYFVLNNETKSKDKFDERYIYQGKSVYEVIKVKKGIPMFLEDHMDRVLLTLKLKKLELFISIEEIISRIMKLIAINDIKNGNIKVILNYNKDDKNFITYFIRHSYPTEQQYREGVETILYYAERKDPNSKIIDIDLRKAVNEEIKNNNVYEALLVNKENFITEGSRSNIFFIIDNKIITSPIESVLPGITRKWIFNICRELSVDIIERKVSVEELGKFQGVFMTGTSPDALPISKVNDIIYNSSNERLMKIIMKKFQDETEKYIEKRS</sequence>
<dbReference type="GO" id="GO:0008483">
    <property type="term" value="F:transaminase activity"/>
    <property type="evidence" value="ECO:0007669"/>
    <property type="project" value="UniProtKB-KW"/>
</dbReference>
<protein>
    <submittedName>
        <fullName evidence="6">Branched-chain amino acid aminotransferase</fullName>
    </submittedName>
</protein>
<dbReference type="PATRIC" id="fig|1216932.3.peg.1545"/>
<dbReference type="GO" id="GO:0005829">
    <property type="term" value="C:cytosol"/>
    <property type="evidence" value="ECO:0007669"/>
    <property type="project" value="TreeGrafter"/>
</dbReference>
<dbReference type="GO" id="GO:0046394">
    <property type="term" value="P:carboxylic acid biosynthetic process"/>
    <property type="evidence" value="ECO:0007669"/>
    <property type="project" value="UniProtKB-ARBA"/>
</dbReference>
<dbReference type="InterPro" id="IPR043132">
    <property type="entry name" value="BCAT-like_C"/>
</dbReference>
<dbReference type="PANTHER" id="PTHR42743:SF11">
    <property type="entry name" value="AMINODEOXYCHORISMATE LYASE"/>
    <property type="match status" value="1"/>
</dbReference>
<dbReference type="CDD" id="cd00449">
    <property type="entry name" value="PLPDE_IV"/>
    <property type="match status" value="1"/>
</dbReference>
<dbReference type="InterPro" id="IPR036038">
    <property type="entry name" value="Aminotransferase-like"/>
</dbReference>
<dbReference type="Gene3D" id="3.30.470.10">
    <property type="match status" value="1"/>
</dbReference>
<evidence type="ECO:0000256" key="2">
    <source>
        <dbReference type="ARBA" id="ARBA00009320"/>
    </source>
</evidence>
<accession>W6RVJ2</accession>
<dbReference type="Proteomes" id="UP000019426">
    <property type="component" value="Chromosome M2/40_rep1"/>
</dbReference>
<dbReference type="InterPro" id="IPR043131">
    <property type="entry name" value="BCAT-like_N"/>
</dbReference>